<gene>
    <name evidence="1" type="primary">hutG</name>
    <name evidence="1" type="ORF">OAN307_c42070</name>
</gene>
<dbReference type="AlphaFoldDB" id="M9RAD1"/>
<organism evidence="1 2">
    <name type="scientific">Octadecabacter antarcticus 307</name>
    <dbReference type="NCBI Taxonomy" id="391626"/>
    <lineage>
        <taxon>Bacteria</taxon>
        <taxon>Pseudomonadati</taxon>
        <taxon>Pseudomonadota</taxon>
        <taxon>Alphaproteobacteria</taxon>
        <taxon>Rhodobacterales</taxon>
        <taxon>Roseobacteraceae</taxon>
        <taxon>Octadecabacter</taxon>
    </lineage>
</organism>
<reference evidence="1 2" key="1">
    <citation type="journal article" date="2013" name="PLoS ONE">
        <title>Poles Apart: Arctic and Antarctic Octadecabacter strains Share High Genome Plasticity and a New Type of Xanthorhodopsin.</title>
        <authorList>
            <person name="Vollmers J."/>
            <person name="Voget S."/>
            <person name="Dietrich S."/>
            <person name="Gollnow K."/>
            <person name="Smits M."/>
            <person name="Meyer K."/>
            <person name="Brinkhoff T."/>
            <person name="Simon M."/>
            <person name="Daniel R."/>
        </authorList>
    </citation>
    <scope>NUCLEOTIDE SEQUENCE [LARGE SCALE GENOMIC DNA]</scope>
    <source>
        <strain evidence="1 2">307</strain>
    </source>
</reference>
<dbReference type="InterPro" id="IPR010247">
    <property type="entry name" value="HutG_amidohyd"/>
</dbReference>
<dbReference type="Gene3D" id="3.40.630.40">
    <property type="entry name" value="Zn-dependent exopeptidases"/>
    <property type="match status" value="1"/>
</dbReference>
<name>M9RAD1_9RHOB</name>
<dbReference type="Proteomes" id="UP000005307">
    <property type="component" value="Chromosome"/>
</dbReference>
<evidence type="ECO:0000313" key="1">
    <source>
        <dbReference type="EMBL" id="AGI69604.1"/>
    </source>
</evidence>
<dbReference type="HOGENOM" id="CLU_069318_0_0_5"/>
<dbReference type="SUPFAM" id="SSF53187">
    <property type="entry name" value="Zn-dependent exopeptidases"/>
    <property type="match status" value="1"/>
</dbReference>
<keyword evidence="1" id="KW-0378">Hydrolase</keyword>
<dbReference type="STRING" id="391626.OAN307_c42070"/>
<accession>M9RAD1</accession>
<keyword evidence="2" id="KW-1185">Reference proteome</keyword>
<dbReference type="Pfam" id="PF05013">
    <property type="entry name" value="FGase"/>
    <property type="match status" value="1"/>
</dbReference>
<sequence length="266" mass="28903">MTPVSVTQGAGPIVLGLPHAGTFVPDDIKVALNENGRKLADTDWHIDRLYDGLIADITTVKANFHRYVIDANRDPTGVGLYPGQNTTTLVPTTDFDGLDIWDTPPTDTQIDARRIAFHAPYHAALSAELSRLQELHGFVILFDCHSIRADIPFLFDGTLPDFNIGTNMGVTCAPEIEAVTTGICNAAAGYTSTVNSRFKGGWTTRYYGQPDSGIHAIQLELAQSSYLHDEATPWTYDHAKANRLRPHLTETLTALANLSPTLGGTS</sequence>
<dbReference type="GO" id="GO:0050129">
    <property type="term" value="F:N-formylglutamate deformylase activity"/>
    <property type="evidence" value="ECO:0007669"/>
    <property type="project" value="UniProtKB-EC"/>
</dbReference>
<protein>
    <submittedName>
        <fullName evidence="1">N-formylglutamate deformylase HutG</fullName>
        <ecNumber evidence="1">3.5.1.68</ecNumber>
    </submittedName>
</protein>
<dbReference type="OrthoDB" id="8716700at2"/>
<dbReference type="EC" id="3.5.1.68" evidence="1"/>
<dbReference type="InterPro" id="IPR007709">
    <property type="entry name" value="N-FG_amidohydro"/>
</dbReference>
<dbReference type="EMBL" id="CP003740">
    <property type="protein sequence ID" value="AGI69604.1"/>
    <property type="molecule type" value="Genomic_DNA"/>
</dbReference>
<dbReference type="RefSeq" id="WP_015501525.1">
    <property type="nucleotide sequence ID" value="NC_020911.1"/>
</dbReference>
<dbReference type="NCBIfam" id="TIGR02017">
    <property type="entry name" value="hutG_amidohyd"/>
    <property type="match status" value="1"/>
</dbReference>
<evidence type="ECO:0000313" key="2">
    <source>
        <dbReference type="Proteomes" id="UP000005307"/>
    </source>
</evidence>
<proteinExistence type="predicted"/>
<dbReference type="KEGG" id="oat:OAN307_c42070"/>
<dbReference type="eggNOG" id="COG3741">
    <property type="taxonomic scope" value="Bacteria"/>
</dbReference>